<reference evidence="1 2" key="1">
    <citation type="submission" date="2024-10" db="EMBL/GenBank/DDBJ databases">
        <authorList>
            <person name="Deangelis K."/>
            <person name="Huntemann M."/>
            <person name="Clum A."/>
            <person name="Wang J."/>
            <person name="Palaniappan K."/>
            <person name="Ritter S."/>
            <person name="Chen I.-M."/>
            <person name="Stamatis D."/>
            <person name="Reddy T."/>
            <person name="O'Malley R."/>
            <person name="Daum C."/>
            <person name="Ng V."/>
            <person name="Ivanova N."/>
            <person name="Kyrpides N."/>
            <person name="Woyke T."/>
        </authorList>
    </citation>
    <scope>NUCLEOTIDE SEQUENCE [LARGE SCALE GENOMIC DNA]</scope>
    <source>
        <strain evidence="1 2">GAS97</strain>
    </source>
</reference>
<evidence type="ECO:0000313" key="1">
    <source>
        <dbReference type="EMBL" id="MFK4448867.1"/>
    </source>
</evidence>
<sequence>MPLENFSLLSRVWGASAVIIHVEFQELRQGTRSTWQALVVARDGQMYFSNVKGEPRRWASLDRAFQELSAAVPPLAEMKIVRAAQRYSRSKQVSA</sequence>
<protein>
    <submittedName>
        <fullName evidence="1">Uncharacterized protein</fullName>
    </submittedName>
</protein>
<reference evidence="1 2" key="2">
    <citation type="submission" date="2024-11" db="EMBL/GenBank/DDBJ databases">
        <title>Using genomics to understand microbial adaptation to soil warming.</title>
        <authorList>
            <person name="Deangelis K.M. PhD."/>
        </authorList>
    </citation>
    <scope>NUCLEOTIDE SEQUENCE [LARGE SCALE GENOMIC DNA]</scope>
    <source>
        <strain evidence="1 2">GAS97</strain>
    </source>
</reference>
<dbReference type="EMBL" id="JBIYDN010000064">
    <property type="protein sequence ID" value="MFK4448867.1"/>
    <property type="molecule type" value="Genomic_DNA"/>
</dbReference>
<keyword evidence="2" id="KW-1185">Reference proteome</keyword>
<dbReference type="Proteomes" id="UP001620514">
    <property type="component" value="Unassembled WGS sequence"/>
</dbReference>
<proteinExistence type="predicted"/>
<accession>A0ABW8MYP4</accession>
<name>A0ABW8MYP4_9BURK</name>
<comment type="caution">
    <text evidence="1">The sequence shown here is derived from an EMBL/GenBank/DDBJ whole genome shotgun (WGS) entry which is preliminary data.</text>
</comment>
<evidence type="ECO:0000313" key="2">
    <source>
        <dbReference type="Proteomes" id="UP001620514"/>
    </source>
</evidence>
<dbReference type="RefSeq" id="WP_404615471.1">
    <property type="nucleotide sequence ID" value="NZ_JBIYDN010000064.1"/>
</dbReference>
<gene>
    <name evidence="1" type="ORF">ABH943_008911</name>
</gene>
<organism evidence="1 2">
    <name type="scientific">Caballeronia udeis</name>
    <dbReference type="NCBI Taxonomy" id="1232866"/>
    <lineage>
        <taxon>Bacteria</taxon>
        <taxon>Pseudomonadati</taxon>
        <taxon>Pseudomonadota</taxon>
        <taxon>Betaproteobacteria</taxon>
        <taxon>Burkholderiales</taxon>
        <taxon>Burkholderiaceae</taxon>
        <taxon>Caballeronia</taxon>
    </lineage>
</organism>